<keyword evidence="1" id="KW-0812">Transmembrane</keyword>
<proteinExistence type="predicted"/>
<dbReference type="Proteomes" id="UP000294723">
    <property type="component" value="Unassembled WGS sequence"/>
</dbReference>
<keyword evidence="3" id="KW-1185">Reference proteome</keyword>
<gene>
    <name evidence="2" type="ORF">E1202_04310</name>
</gene>
<organism evidence="2 3">
    <name type="scientific">Saccharopolyspora karakumensis</name>
    <dbReference type="NCBI Taxonomy" id="2530386"/>
    <lineage>
        <taxon>Bacteria</taxon>
        <taxon>Bacillati</taxon>
        <taxon>Actinomycetota</taxon>
        <taxon>Actinomycetes</taxon>
        <taxon>Pseudonocardiales</taxon>
        <taxon>Pseudonocardiaceae</taxon>
        <taxon>Saccharopolyspora</taxon>
    </lineage>
</organism>
<dbReference type="RefSeq" id="WP_132681213.1">
    <property type="nucleotide sequence ID" value="NZ_SMLA01000004.1"/>
</dbReference>
<evidence type="ECO:0000313" key="3">
    <source>
        <dbReference type="Proteomes" id="UP000294723"/>
    </source>
</evidence>
<dbReference type="EMBL" id="SMLA01000004">
    <property type="protein sequence ID" value="TDD91962.1"/>
    <property type="molecule type" value="Genomic_DNA"/>
</dbReference>
<name>A0A4R5C521_9PSEU</name>
<reference evidence="2 3" key="1">
    <citation type="submission" date="2019-03" db="EMBL/GenBank/DDBJ databases">
        <title>Draft genome sequences of novel Actinobacteria.</title>
        <authorList>
            <person name="Sahin N."/>
            <person name="Ay H."/>
            <person name="Saygin H."/>
        </authorList>
    </citation>
    <scope>NUCLEOTIDE SEQUENCE [LARGE SCALE GENOMIC DNA]</scope>
    <source>
        <strain evidence="2 3">5K548</strain>
    </source>
</reference>
<keyword evidence="1" id="KW-0472">Membrane</keyword>
<feature type="transmembrane region" description="Helical" evidence="1">
    <location>
        <begin position="15"/>
        <end position="33"/>
    </location>
</feature>
<dbReference type="AlphaFoldDB" id="A0A4R5C521"/>
<comment type="caution">
    <text evidence="2">The sequence shown here is derived from an EMBL/GenBank/DDBJ whole genome shotgun (WGS) entry which is preliminary data.</text>
</comment>
<protein>
    <submittedName>
        <fullName evidence="2">Uncharacterized protein</fullName>
    </submittedName>
</protein>
<accession>A0A4R5C521</accession>
<feature type="transmembrane region" description="Helical" evidence="1">
    <location>
        <begin position="45"/>
        <end position="65"/>
    </location>
</feature>
<evidence type="ECO:0000313" key="2">
    <source>
        <dbReference type="EMBL" id="TDD91962.1"/>
    </source>
</evidence>
<evidence type="ECO:0000256" key="1">
    <source>
        <dbReference type="SAM" id="Phobius"/>
    </source>
</evidence>
<keyword evidence="1" id="KW-1133">Transmembrane helix</keyword>
<sequence length="66" mass="6876">MAKQAFPGVQTGGGIMPKLVGAAVTFAVLVLIVKHPAESAVWVKGAFELFIALVNGMAQFFQGLMA</sequence>